<dbReference type="Gene3D" id="3.10.310.30">
    <property type="match status" value="1"/>
</dbReference>
<dbReference type="Gene3D" id="3.90.1640.10">
    <property type="entry name" value="inorganic pyrophosphatase (n-terminal core)"/>
    <property type="match status" value="1"/>
</dbReference>
<sequence>MSIQLSDVLQGKKTVALGGHIRPDGDCVGSSLGLYIYLKEQYPEVETDVYLEEIPESYQMIHGTDAVKHNIPEGRQYDLFICLDCGDEMRLGFSEPLFQAAKETFCIDHHVSNRAFADKNYIVPDASSTSELVYRMLDKEKISLYTAEALYMGIIHDTGVFQYSCTSPETMEAAAELLRKGVDGNKIIDKTYYEKTYIQNQILGRALLESILILDKKCIVSSVSKSEMEFYEAKPSDLEGIVSQLRLTQGIEVAMFMYELETRQFKVSLRSQGKVDVSTIAQFFGGGGHKRAAGFTMKGTSHDVINNVGARIVLQLDRKDNL</sequence>
<evidence type="ECO:0000313" key="3">
    <source>
        <dbReference type="EMBL" id="SUQ12369.1"/>
    </source>
</evidence>
<evidence type="ECO:0000313" key="4">
    <source>
        <dbReference type="Proteomes" id="UP000254051"/>
    </source>
</evidence>
<dbReference type="Pfam" id="PF02272">
    <property type="entry name" value="DHHA1"/>
    <property type="match status" value="1"/>
</dbReference>
<dbReference type="AlphaFoldDB" id="A0A316A2L3"/>
<dbReference type="OrthoDB" id="9803668at2"/>
<dbReference type="InterPro" id="IPR003156">
    <property type="entry name" value="DHHA1_dom"/>
</dbReference>
<evidence type="ECO:0000259" key="2">
    <source>
        <dbReference type="Pfam" id="PF02272"/>
    </source>
</evidence>
<dbReference type="Proteomes" id="UP000254051">
    <property type="component" value="Unassembled WGS sequence"/>
</dbReference>
<dbReference type="GO" id="GO:0003676">
    <property type="term" value="F:nucleic acid binding"/>
    <property type="evidence" value="ECO:0007669"/>
    <property type="project" value="InterPro"/>
</dbReference>
<name>A0A316A2L3_9FIRM</name>
<evidence type="ECO:0000259" key="1">
    <source>
        <dbReference type="Pfam" id="PF01368"/>
    </source>
</evidence>
<feature type="domain" description="DHHA1" evidence="2">
    <location>
        <begin position="217"/>
        <end position="299"/>
    </location>
</feature>
<dbReference type="EMBL" id="UHJJ01000001">
    <property type="protein sequence ID" value="SUQ12369.1"/>
    <property type="molecule type" value="Genomic_DNA"/>
</dbReference>
<dbReference type="Pfam" id="PF01368">
    <property type="entry name" value="DHH"/>
    <property type="match status" value="1"/>
</dbReference>
<reference evidence="4" key="1">
    <citation type="submission" date="2017-07" db="EMBL/GenBank/DDBJ databases">
        <authorList>
            <person name="Varghese N."/>
            <person name="Submissions S."/>
        </authorList>
    </citation>
    <scope>NUCLEOTIDE SEQUENCE [LARGE SCALE GENOMIC DNA]</scope>
    <source>
        <strain evidence="4">NLAE-zl-C134</strain>
    </source>
</reference>
<organism evidence="3 4">
    <name type="scientific">Faecalicatena contorta</name>
    <dbReference type="NCBI Taxonomy" id="39482"/>
    <lineage>
        <taxon>Bacteria</taxon>
        <taxon>Bacillati</taxon>
        <taxon>Bacillota</taxon>
        <taxon>Clostridia</taxon>
        <taxon>Lachnospirales</taxon>
        <taxon>Lachnospiraceae</taxon>
        <taxon>Faecalicatena</taxon>
    </lineage>
</organism>
<dbReference type="PANTHER" id="PTHR47618:SF1">
    <property type="entry name" value="BIFUNCTIONAL OLIGORIBONUCLEASE AND PAP PHOSPHATASE NRNA"/>
    <property type="match status" value="1"/>
</dbReference>
<dbReference type="RefSeq" id="WP_109708393.1">
    <property type="nucleotide sequence ID" value="NZ_QGDS01000001.1"/>
</dbReference>
<gene>
    <name evidence="3" type="ORF">SAMN05216529_101260</name>
</gene>
<proteinExistence type="predicted"/>
<keyword evidence="4" id="KW-1185">Reference proteome</keyword>
<dbReference type="InterPro" id="IPR051319">
    <property type="entry name" value="Oligoribo/pAp-PDE_c-di-AMP_PDE"/>
</dbReference>
<dbReference type="InterPro" id="IPR038763">
    <property type="entry name" value="DHH_sf"/>
</dbReference>
<dbReference type="InterPro" id="IPR001667">
    <property type="entry name" value="DDH_dom"/>
</dbReference>
<feature type="domain" description="DDH" evidence="1">
    <location>
        <begin position="15"/>
        <end position="154"/>
    </location>
</feature>
<dbReference type="SUPFAM" id="SSF64182">
    <property type="entry name" value="DHH phosphoesterases"/>
    <property type="match status" value="1"/>
</dbReference>
<dbReference type="PANTHER" id="PTHR47618">
    <property type="entry name" value="BIFUNCTIONAL OLIGORIBONUCLEASE AND PAP PHOSPHATASE NRNA"/>
    <property type="match status" value="1"/>
</dbReference>
<accession>A0A316A2L3</accession>
<protein>
    <submittedName>
        <fullName evidence="3">Phosphoesterase RecJ domain-containing protein</fullName>
    </submittedName>
</protein>